<gene>
    <name evidence="10" type="ORF">Taro_026926</name>
</gene>
<evidence type="ECO:0000256" key="7">
    <source>
        <dbReference type="ARBA" id="ARBA00025769"/>
    </source>
</evidence>
<comment type="caution">
    <text evidence="10">The sequence shown here is derived from an EMBL/GenBank/DDBJ whole genome shotgun (WGS) entry which is preliminary data.</text>
</comment>
<evidence type="ECO:0000256" key="6">
    <source>
        <dbReference type="ARBA" id="ARBA00022842"/>
    </source>
</evidence>
<feature type="signal peptide" evidence="8">
    <location>
        <begin position="1"/>
        <end position="18"/>
    </location>
</feature>
<accession>A0A843VM41</accession>
<evidence type="ECO:0000313" key="10">
    <source>
        <dbReference type="EMBL" id="MQL94274.1"/>
    </source>
</evidence>
<dbReference type="PANTHER" id="PTHR13058:SF19">
    <property type="entry name" value="LD40940P"/>
    <property type="match status" value="1"/>
</dbReference>
<dbReference type="AlphaFoldDB" id="A0A843VM41"/>
<dbReference type="GO" id="GO:0046872">
    <property type="term" value="F:metal ion binding"/>
    <property type="evidence" value="ECO:0007669"/>
    <property type="project" value="UniProtKB-KW"/>
</dbReference>
<name>A0A843VM41_COLES</name>
<dbReference type="GO" id="GO:0005737">
    <property type="term" value="C:cytoplasm"/>
    <property type="evidence" value="ECO:0007669"/>
    <property type="project" value="TreeGrafter"/>
</dbReference>
<reference evidence="10" key="1">
    <citation type="submission" date="2017-07" db="EMBL/GenBank/DDBJ databases">
        <title>Taro Niue Genome Assembly and Annotation.</title>
        <authorList>
            <person name="Atibalentja N."/>
            <person name="Keating K."/>
            <person name="Fields C.J."/>
        </authorList>
    </citation>
    <scope>NUCLEOTIDE SEQUENCE</scope>
    <source>
        <strain evidence="10">Niue_2</strain>
        <tissue evidence="10">Leaf</tissue>
    </source>
</reference>
<keyword evidence="4" id="KW-0378">Hydrolase</keyword>
<comment type="similarity">
    <text evidence="7">Belongs to the exonuclease superfamily. TREX family.</text>
</comment>
<dbReference type="CDD" id="cd06127">
    <property type="entry name" value="DEDDh"/>
    <property type="match status" value="1"/>
</dbReference>
<dbReference type="Proteomes" id="UP000652761">
    <property type="component" value="Unassembled WGS sequence"/>
</dbReference>
<sequence>MLLLGTVRWVAICGKILLQTMSLVGIRSGNFHQLRNSLGTSYCCKFFRFQTVTSEKTIGSRRCRLQTTTSKVGGRNHKPESRKPANTDMKILDGSVGSSSTLNANQSGYEFKNIQHYNIQQKIVDGRVHEWPAVVLVFDIETTGFSRKDGRIIEIAIRDLHGGKNSTFQTLVNPQKIVLNSNVHGITSRMVNRPDVPRMEDLIPILIRYVRSRQTSGKPVLWVAHNARRFDVPFIVNEFKRCSVEVPSDWFFVDTLPLARQLVKPDGSKLPSISLNSLREHYEISLQGPAHRAMEDVMVLCKVLPRMSFELKISVADLMQQRFQASDVDKSTS</sequence>
<dbReference type="InterPro" id="IPR040393">
    <property type="entry name" value="TREX1/2"/>
</dbReference>
<dbReference type="GO" id="GO:0008296">
    <property type="term" value="F:3'-5'-DNA exonuclease activity"/>
    <property type="evidence" value="ECO:0007669"/>
    <property type="project" value="TreeGrafter"/>
</dbReference>
<dbReference type="InterPro" id="IPR012337">
    <property type="entry name" value="RNaseH-like_sf"/>
</dbReference>
<keyword evidence="5" id="KW-0269">Exonuclease</keyword>
<evidence type="ECO:0000256" key="3">
    <source>
        <dbReference type="ARBA" id="ARBA00022723"/>
    </source>
</evidence>
<dbReference type="OrthoDB" id="10250935at2759"/>
<evidence type="ECO:0000256" key="1">
    <source>
        <dbReference type="ARBA" id="ARBA00001946"/>
    </source>
</evidence>
<feature type="chain" id="PRO_5032997309" description="Exonuclease domain-containing protein" evidence="8">
    <location>
        <begin position="19"/>
        <end position="333"/>
    </location>
</feature>
<dbReference type="PANTHER" id="PTHR13058">
    <property type="entry name" value="THREE PRIME REPAIR EXONUCLEASE 1, 2"/>
    <property type="match status" value="1"/>
</dbReference>
<dbReference type="GO" id="GO:0006308">
    <property type="term" value="P:DNA catabolic process"/>
    <property type="evidence" value="ECO:0007669"/>
    <property type="project" value="TreeGrafter"/>
</dbReference>
<dbReference type="EMBL" id="NMUH01001654">
    <property type="protein sequence ID" value="MQL94274.1"/>
    <property type="molecule type" value="Genomic_DNA"/>
</dbReference>
<feature type="domain" description="Exonuclease" evidence="9">
    <location>
        <begin position="134"/>
        <end position="313"/>
    </location>
</feature>
<dbReference type="InterPro" id="IPR013520">
    <property type="entry name" value="Ribonucl_H"/>
</dbReference>
<protein>
    <recommendedName>
        <fullName evidence="9">Exonuclease domain-containing protein</fullName>
    </recommendedName>
</protein>
<evidence type="ECO:0000259" key="9">
    <source>
        <dbReference type="SMART" id="SM00479"/>
    </source>
</evidence>
<organism evidence="10 11">
    <name type="scientific">Colocasia esculenta</name>
    <name type="common">Wild taro</name>
    <name type="synonym">Arum esculentum</name>
    <dbReference type="NCBI Taxonomy" id="4460"/>
    <lineage>
        <taxon>Eukaryota</taxon>
        <taxon>Viridiplantae</taxon>
        <taxon>Streptophyta</taxon>
        <taxon>Embryophyta</taxon>
        <taxon>Tracheophyta</taxon>
        <taxon>Spermatophyta</taxon>
        <taxon>Magnoliopsida</taxon>
        <taxon>Liliopsida</taxon>
        <taxon>Araceae</taxon>
        <taxon>Aroideae</taxon>
        <taxon>Colocasieae</taxon>
        <taxon>Colocasia</taxon>
    </lineage>
</organism>
<dbReference type="SMART" id="SM00479">
    <property type="entry name" value="EXOIII"/>
    <property type="match status" value="1"/>
</dbReference>
<dbReference type="GO" id="GO:0003676">
    <property type="term" value="F:nucleic acid binding"/>
    <property type="evidence" value="ECO:0007669"/>
    <property type="project" value="InterPro"/>
</dbReference>
<comment type="cofactor">
    <cofactor evidence="1">
        <name>Mg(2+)</name>
        <dbReference type="ChEBI" id="CHEBI:18420"/>
    </cofactor>
</comment>
<keyword evidence="6" id="KW-0460">Magnesium</keyword>
<dbReference type="Gene3D" id="3.30.420.10">
    <property type="entry name" value="Ribonuclease H-like superfamily/Ribonuclease H"/>
    <property type="match status" value="1"/>
</dbReference>
<dbReference type="Pfam" id="PF00929">
    <property type="entry name" value="RNase_T"/>
    <property type="match status" value="1"/>
</dbReference>
<proteinExistence type="inferred from homology"/>
<evidence type="ECO:0000256" key="5">
    <source>
        <dbReference type="ARBA" id="ARBA00022839"/>
    </source>
</evidence>
<dbReference type="FunFam" id="3.30.420.10:FF:000081">
    <property type="entry name" value="Exonuclease DPD1 chloroplastic/mitochondrial"/>
    <property type="match status" value="1"/>
</dbReference>
<evidence type="ECO:0000256" key="4">
    <source>
        <dbReference type="ARBA" id="ARBA00022801"/>
    </source>
</evidence>
<evidence type="ECO:0000256" key="2">
    <source>
        <dbReference type="ARBA" id="ARBA00022722"/>
    </source>
</evidence>
<keyword evidence="2" id="KW-0540">Nuclease</keyword>
<keyword evidence="11" id="KW-1185">Reference proteome</keyword>
<evidence type="ECO:0000256" key="8">
    <source>
        <dbReference type="SAM" id="SignalP"/>
    </source>
</evidence>
<keyword evidence="8" id="KW-0732">Signal</keyword>
<keyword evidence="3" id="KW-0479">Metal-binding</keyword>
<evidence type="ECO:0000313" key="11">
    <source>
        <dbReference type="Proteomes" id="UP000652761"/>
    </source>
</evidence>
<dbReference type="InterPro" id="IPR036397">
    <property type="entry name" value="RNaseH_sf"/>
</dbReference>
<dbReference type="SUPFAM" id="SSF53098">
    <property type="entry name" value="Ribonuclease H-like"/>
    <property type="match status" value="1"/>
</dbReference>